<protein>
    <submittedName>
        <fullName evidence="1">Uncharacterized protein</fullName>
    </submittedName>
</protein>
<gene>
    <name evidence="1" type="ORF">GDO54_000637</name>
</gene>
<dbReference type="EMBL" id="DYDO01000001">
    <property type="protein sequence ID" value="DBA32885.1"/>
    <property type="molecule type" value="Genomic_DNA"/>
</dbReference>
<sequence>MMYLLHSFSTDVYCVMASNLGTSPDKPYSSIFWAGLSPLVQCAASTGYHCLLYKPLFCPHSSLALPPPCHWLPYPLFPLTPPLIFRPRGTI</sequence>
<accession>A0AAV3B515</accession>
<proteinExistence type="predicted"/>
<keyword evidence="2" id="KW-1185">Reference proteome</keyword>
<dbReference type="AlphaFoldDB" id="A0AAV3B515"/>
<reference evidence="1" key="1">
    <citation type="thesis" date="2020" institute="ProQuest LLC" country="789 East Eisenhower Parkway, Ann Arbor, MI, USA">
        <title>Comparative Genomics and Chromosome Evolution.</title>
        <authorList>
            <person name="Mudd A.B."/>
        </authorList>
    </citation>
    <scope>NUCLEOTIDE SEQUENCE</scope>
    <source>
        <strain evidence="1">1538</strain>
        <tissue evidence="1">Blood</tissue>
    </source>
</reference>
<comment type="caution">
    <text evidence="1">The sequence shown here is derived from an EMBL/GenBank/DDBJ whole genome shotgun (WGS) entry which is preliminary data.</text>
</comment>
<name>A0AAV3B515_PYXAD</name>
<organism evidence="1 2">
    <name type="scientific">Pyxicephalus adspersus</name>
    <name type="common">African bullfrog</name>
    <dbReference type="NCBI Taxonomy" id="30357"/>
    <lineage>
        <taxon>Eukaryota</taxon>
        <taxon>Metazoa</taxon>
        <taxon>Chordata</taxon>
        <taxon>Craniata</taxon>
        <taxon>Vertebrata</taxon>
        <taxon>Euteleostomi</taxon>
        <taxon>Amphibia</taxon>
        <taxon>Batrachia</taxon>
        <taxon>Anura</taxon>
        <taxon>Neobatrachia</taxon>
        <taxon>Ranoidea</taxon>
        <taxon>Pyxicephalidae</taxon>
        <taxon>Pyxicephalinae</taxon>
        <taxon>Pyxicephalus</taxon>
    </lineage>
</organism>
<evidence type="ECO:0000313" key="2">
    <source>
        <dbReference type="Proteomes" id="UP001181693"/>
    </source>
</evidence>
<dbReference type="Proteomes" id="UP001181693">
    <property type="component" value="Unassembled WGS sequence"/>
</dbReference>
<evidence type="ECO:0000313" key="1">
    <source>
        <dbReference type="EMBL" id="DBA32885.1"/>
    </source>
</evidence>